<gene>
    <name evidence="1" type="ORF">SACU0126_LOCUS25202</name>
</gene>
<dbReference type="EMBL" id="HBIQ01078966">
    <property type="protein sequence ID" value="CAE0581683.1"/>
    <property type="molecule type" value="Transcribed_RNA"/>
</dbReference>
<dbReference type="InterPro" id="IPR011990">
    <property type="entry name" value="TPR-like_helical_dom_sf"/>
</dbReference>
<organism evidence="1">
    <name type="scientific">Strombidinopsis acuminata</name>
    <dbReference type="NCBI Taxonomy" id="141414"/>
    <lineage>
        <taxon>Eukaryota</taxon>
        <taxon>Sar</taxon>
        <taxon>Alveolata</taxon>
        <taxon>Ciliophora</taxon>
        <taxon>Intramacronucleata</taxon>
        <taxon>Spirotrichea</taxon>
        <taxon>Choreotrichia</taxon>
        <taxon>Choreotrichida</taxon>
        <taxon>Strombidinopsidae</taxon>
        <taxon>Strombidinopsis</taxon>
    </lineage>
</organism>
<dbReference type="AlphaFoldDB" id="A0A7S3WWS5"/>
<evidence type="ECO:0000313" key="1">
    <source>
        <dbReference type="EMBL" id="CAE0581683.1"/>
    </source>
</evidence>
<sequence length="681" mass="75305">MLSHKRYEGTLSHPELGDAIEISVDTEEGTWSAAGKSNDLEIEEKDGKIKFSDGQTEMVGEPSGSGVIEGEVIQDGTGGGTFTLKPIGKGVSGGGVNAVRKLRGKKGAPEPCGKKGARGDEYRALSVWFIVNKLMDDLGANDESKVYNVEPRIREKGADAECPRDGKKGTAYVDVADDPYAGYASHMLSYTWGYQLKEIKDTLQRFCSENSLDMKEVRVWMCFACINQHRVKEAQAKGETVPFEEFQKIFGERVQKIGHILPMMSPWNAPFYITRVWCCFEIFTAINAGDKVQVTILLPPKQSENFSEAFDKGGEEMVFQALRTINVEKSQASMPADLEQILKLIKDGPGFKKVNTEVVKHLRGWFMKQAFKNEVSRLCKLGKVYTSFGAYEPGLDMLSKAKDMLEQLGEATSPLAVQVAVTEAESQFFHKYYNGETAVAGETYEAYTKAELTLKKNGASNSFVAAEIITKKGLVSREVIAMGDGLDDEEKAEILKAALEDMVRGRKLFELQGRLKSIEGMWHLFVHAILLAEKSGTEQTDESFKASLDVYNEAIAIGKECGFTTSQEYVKGMHALGMLYFILKRWDDGIDYMREAKDGYEALGLTDSTFYIMAAYQHGVCLTQSDKRKDVKQGKCSIQDALDAATSAENSEMIGACHRMQILLDDDSDGGGDDDDDDAET</sequence>
<proteinExistence type="predicted"/>
<dbReference type="Gene3D" id="1.25.40.10">
    <property type="entry name" value="Tetratricopeptide repeat domain"/>
    <property type="match status" value="1"/>
</dbReference>
<reference evidence="1" key="1">
    <citation type="submission" date="2021-01" db="EMBL/GenBank/DDBJ databases">
        <authorList>
            <person name="Corre E."/>
            <person name="Pelletier E."/>
            <person name="Niang G."/>
            <person name="Scheremetjew M."/>
            <person name="Finn R."/>
            <person name="Kale V."/>
            <person name="Holt S."/>
            <person name="Cochrane G."/>
            <person name="Meng A."/>
            <person name="Brown T."/>
            <person name="Cohen L."/>
        </authorList>
    </citation>
    <scope>NUCLEOTIDE SEQUENCE</scope>
    <source>
        <strain evidence="1">SPMC142</strain>
    </source>
</reference>
<name>A0A7S3WWS5_9SPIT</name>
<protein>
    <submittedName>
        <fullName evidence="1">Uncharacterized protein</fullName>
    </submittedName>
</protein>
<accession>A0A7S3WWS5</accession>